<comment type="caution">
    <text evidence="1">The sequence shown here is derived from an EMBL/GenBank/DDBJ whole genome shotgun (WGS) entry which is preliminary data.</text>
</comment>
<sequence length="50" mass="5780">MFEVFNRFAVRMDRYVRVTLLPFFLIDLCSFESPHADPLDSIKDSGGLGR</sequence>
<evidence type="ECO:0000313" key="1">
    <source>
        <dbReference type="EMBL" id="RKK66112.1"/>
    </source>
</evidence>
<organism evidence="1 2">
    <name type="scientific">Fusarium oxysporum</name>
    <name type="common">Fusarium vascular wilt</name>
    <dbReference type="NCBI Taxonomy" id="5507"/>
    <lineage>
        <taxon>Eukaryota</taxon>
        <taxon>Fungi</taxon>
        <taxon>Dikarya</taxon>
        <taxon>Ascomycota</taxon>
        <taxon>Pezizomycotina</taxon>
        <taxon>Sordariomycetes</taxon>
        <taxon>Hypocreomycetidae</taxon>
        <taxon>Hypocreales</taxon>
        <taxon>Nectriaceae</taxon>
        <taxon>Fusarium</taxon>
        <taxon>Fusarium oxysporum species complex</taxon>
    </lineage>
</organism>
<name>A0A420MDI1_FUSOX</name>
<dbReference type="AlphaFoldDB" id="A0A420MDI1"/>
<evidence type="ECO:0000313" key="2">
    <source>
        <dbReference type="Proteomes" id="UP000285084"/>
    </source>
</evidence>
<protein>
    <submittedName>
        <fullName evidence="1">Uncharacterized protein</fullName>
    </submittedName>
</protein>
<proteinExistence type="predicted"/>
<dbReference type="Proteomes" id="UP000285084">
    <property type="component" value="Unassembled WGS sequence"/>
</dbReference>
<accession>A0A420MDI1</accession>
<gene>
    <name evidence="1" type="ORF">BFJ69_g15700</name>
</gene>
<dbReference type="EMBL" id="MRCX01000324">
    <property type="protein sequence ID" value="RKK66112.1"/>
    <property type="molecule type" value="Genomic_DNA"/>
</dbReference>
<reference evidence="1 2" key="1">
    <citation type="journal article" date="2018" name="Sci. Rep.">
        <title>Characterisation of pathogen-specific regions and novel effector candidates in Fusarium oxysporum f. sp. cepae.</title>
        <authorList>
            <person name="Armitage A.D."/>
            <person name="Taylor A."/>
            <person name="Sobczyk M.K."/>
            <person name="Baxter L."/>
            <person name="Greenfield B.P."/>
            <person name="Bates H.J."/>
            <person name="Wilson F."/>
            <person name="Jackson A.C."/>
            <person name="Ott S."/>
            <person name="Harrison R.J."/>
            <person name="Clarkson J.P."/>
        </authorList>
    </citation>
    <scope>NUCLEOTIDE SEQUENCE [LARGE SCALE GENOMIC DNA]</scope>
    <source>
        <strain evidence="1 2">Fo_A13</strain>
    </source>
</reference>